<dbReference type="EMBL" id="FOEE01000015">
    <property type="protein sequence ID" value="SEP21381.1"/>
    <property type="molecule type" value="Genomic_DNA"/>
</dbReference>
<dbReference type="OrthoDB" id="9816550at2"/>
<dbReference type="AlphaFoldDB" id="A0A1H8W158"/>
<dbReference type="GO" id="GO:0006080">
    <property type="term" value="P:substituted mannan metabolic process"/>
    <property type="evidence" value="ECO:0007669"/>
    <property type="project" value="InterPro"/>
</dbReference>
<feature type="transmembrane region" description="Helical" evidence="6">
    <location>
        <begin position="20"/>
        <end position="41"/>
    </location>
</feature>
<dbReference type="InterPro" id="IPR000805">
    <property type="entry name" value="Glyco_hydro_26"/>
</dbReference>
<gene>
    <name evidence="8" type="ORF">SAMN05660991_03960</name>
</gene>
<evidence type="ECO:0000256" key="5">
    <source>
        <dbReference type="SAM" id="MobiDB-lite"/>
    </source>
</evidence>
<feature type="active site" description="Nucleophile" evidence="4">
    <location>
        <position position="287"/>
    </location>
</feature>
<comment type="similarity">
    <text evidence="1 4">Belongs to the glycosyl hydrolase 26 family.</text>
</comment>
<dbReference type="PROSITE" id="PS51764">
    <property type="entry name" value="GH26"/>
    <property type="match status" value="1"/>
</dbReference>
<keyword evidence="6" id="KW-0812">Transmembrane</keyword>
<keyword evidence="6" id="KW-0472">Membrane</keyword>
<feature type="active site" description="Proton donor" evidence="4">
    <location>
        <position position="170"/>
    </location>
</feature>
<dbReference type="RefSeq" id="WP_091947700.1">
    <property type="nucleotide sequence ID" value="NZ_FOEE01000015.1"/>
</dbReference>
<evidence type="ECO:0000313" key="8">
    <source>
        <dbReference type="EMBL" id="SEP21381.1"/>
    </source>
</evidence>
<keyword evidence="9" id="KW-1185">Reference proteome</keyword>
<dbReference type="Pfam" id="PF02156">
    <property type="entry name" value="Glyco_hydro_26"/>
    <property type="match status" value="1"/>
</dbReference>
<dbReference type="PANTHER" id="PTHR40079:SF4">
    <property type="entry name" value="GH26 DOMAIN-CONTAINING PROTEIN-RELATED"/>
    <property type="match status" value="1"/>
</dbReference>
<dbReference type="Gene3D" id="3.20.20.80">
    <property type="entry name" value="Glycosidases"/>
    <property type="match status" value="1"/>
</dbReference>
<evidence type="ECO:0000256" key="6">
    <source>
        <dbReference type="SAM" id="Phobius"/>
    </source>
</evidence>
<proteinExistence type="inferred from homology"/>
<evidence type="ECO:0000256" key="4">
    <source>
        <dbReference type="PROSITE-ProRule" id="PRU01100"/>
    </source>
</evidence>
<accession>A0A1H8W158</accession>
<feature type="domain" description="GH26" evidence="7">
    <location>
        <begin position="29"/>
        <end position="353"/>
    </location>
</feature>
<evidence type="ECO:0000256" key="1">
    <source>
        <dbReference type="ARBA" id="ARBA00007754"/>
    </source>
</evidence>
<dbReference type="SUPFAM" id="SSF51445">
    <property type="entry name" value="(Trans)glycosidases"/>
    <property type="match status" value="1"/>
</dbReference>
<protein>
    <submittedName>
        <fullName evidence="8">Glycosyl hydrolase family 26</fullName>
    </submittedName>
</protein>
<evidence type="ECO:0000313" key="9">
    <source>
        <dbReference type="Proteomes" id="UP000198960"/>
    </source>
</evidence>
<evidence type="ECO:0000256" key="2">
    <source>
        <dbReference type="ARBA" id="ARBA00022801"/>
    </source>
</evidence>
<keyword evidence="6" id="KW-1133">Transmembrane helix</keyword>
<dbReference type="InterPro" id="IPR022790">
    <property type="entry name" value="GH26_dom"/>
</dbReference>
<dbReference type="GO" id="GO:0016985">
    <property type="term" value="F:mannan endo-1,4-beta-mannosidase activity"/>
    <property type="evidence" value="ECO:0007669"/>
    <property type="project" value="InterPro"/>
</dbReference>
<evidence type="ECO:0000259" key="7">
    <source>
        <dbReference type="PROSITE" id="PS51764"/>
    </source>
</evidence>
<name>A0A1H8W158_9ACTN</name>
<dbReference type="Proteomes" id="UP000198960">
    <property type="component" value="Unassembled WGS sequence"/>
</dbReference>
<keyword evidence="3 4" id="KW-0326">Glycosidase</keyword>
<dbReference type="STRING" id="673521.SAMN05660991_03960"/>
<dbReference type="PANTHER" id="PTHR40079">
    <property type="entry name" value="MANNAN ENDO-1,4-BETA-MANNOSIDASE E-RELATED"/>
    <property type="match status" value="1"/>
</dbReference>
<sequence length="353" mass="39277">MTAPDDGTGPGAGVPRWGSWLGWAVAAVAVVVLVVSVLFAVRGEEEDPPRAAPTGPDPETSEPTAWMSGGSGPDIVTGKFGAWRGRDVEIAGTWSDNNEAMVNNWQLQPDAEYGDWDKPMDVAIGAIGEGETWAEAADGAYDERWRGALTSLRELWAERPGTLYVRFAHEMNGNWYPWSVDSTEVDAFRAAWQRFRGLHQEIYPESQLVFCVNRESVQTGFDWRESFPGAEFVDVLSVDYYNHFPYVASGVEWTNSLDDTDQWGGPKGLQRHLEFAREMGLPMAVSEWSGSAGQGDSPAFIRGMYAFFESNGGTDPGQVLYEILFDVPIDDRNFILYGDTRMPESAWAYRELW</sequence>
<dbReference type="InterPro" id="IPR017853">
    <property type="entry name" value="GH"/>
</dbReference>
<keyword evidence="2 4" id="KW-0378">Hydrolase</keyword>
<organism evidence="8 9">
    <name type="scientific">Trujillonella endophytica</name>
    <dbReference type="NCBI Taxonomy" id="673521"/>
    <lineage>
        <taxon>Bacteria</taxon>
        <taxon>Bacillati</taxon>
        <taxon>Actinomycetota</taxon>
        <taxon>Actinomycetes</taxon>
        <taxon>Geodermatophilales</taxon>
        <taxon>Geodermatophilaceae</taxon>
        <taxon>Trujillonella</taxon>
    </lineage>
</organism>
<evidence type="ECO:0000256" key="3">
    <source>
        <dbReference type="ARBA" id="ARBA00023295"/>
    </source>
</evidence>
<feature type="region of interest" description="Disordered" evidence="5">
    <location>
        <begin position="44"/>
        <end position="73"/>
    </location>
</feature>
<reference evidence="9" key="1">
    <citation type="submission" date="2016-10" db="EMBL/GenBank/DDBJ databases">
        <authorList>
            <person name="Varghese N."/>
            <person name="Submissions S."/>
        </authorList>
    </citation>
    <scope>NUCLEOTIDE SEQUENCE [LARGE SCALE GENOMIC DNA]</scope>
    <source>
        <strain evidence="9">DSM 45413</strain>
    </source>
</reference>